<comment type="caution">
    <text evidence="10">The sequence shown here is derived from an EMBL/GenBank/DDBJ whole genome shotgun (WGS) entry which is preliminary data.</text>
</comment>
<feature type="transmembrane region" description="Helical" evidence="9">
    <location>
        <begin position="193"/>
        <end position="218"/>
    </location>
</feature>
<dbReference type="RefSeq" id="WP_378221313.1">
    <property type="nucleotide sequence ID" value="NZ_JBHRTK010000012.1"/>
</dbReference>
<comment type="subcellular location">
    <subcellularLocation>
        <location evidence="1">Cell membrane</location>
        <topology evidence="1">Multi-pass membrane protein</topology>
    </subcellularLocation>
</comment>
<feature type="transmembrane region" description="Helical" evidence="9">
    <location>
        <begin position="261"/>
        <end position="282"/>
    </location>
</feature>
<evidence type="ECO:0000256" key="6">
    <source>
        <dbReference type="ARBA" id="ARBA00022989"/>
    </source>
</evidence>
<accession>A0ABV7KJ12</accession>
<dbReference type="CDD" id="cd06582">
    <property type="entry name" value="TM_PBP1_LivH_like"/>
    <property type="match status" value="1"/>
</dbReference>
<feature type="transmembrane region" description="Helical" evidence="9">
    <location>
        <begin position="36"/>
        <end position="53"/>
    </location>
</feature>
<dbReference type="PANTHER" id="PTHR11795">
    <property type="entry name" value="BRANCHED-CHAIN AMINO ACID TRANSPORT SYSTEM PERMEASE PROTEIN LIVH"/>
    <property type="match status" value="1"/>
</dbReference>
<evidence type="ECO:0000256" key="9">
    <source>
        <dbReference type="SAM" id="Phobius"/>
    </source>
</evidence>
<sequence length="295" mass="31175">MTLETLNLILLGGVVLGALYALMATGLALVWTTLGIFNFAHGTFIALGAYIAWQVASTEAAGAGLLVGAGASIVGMFVIGMLIYYVLIKPFERSADIVVKSVITTLAGATILENVINLVWGPRNKQLSPLLGGDMSVFGMTISRNEMAVVALALIILVALGFFLQRTSLGRAMRAVAQNREAAQLMGIDVERLFAVAFGLSAALAALAGILIGSTRFMNPSMGSDPLMKALIVVIFGGIARFTGPIYAAFIVGLLEAVMTYFVGLYWSPTVLFAIMIVVLVAKPEGLFGRHRKSV</sequence>
<evidence type="ECO:0000256" key="1">
    <source>
        <dbReference type="ARBA" id="ARBA00004651"/>
    </source>
</evidence>
<dbReference type="InterPro" id="IPR001851">
    <property type="entry name" value="ABC_transp_permease"/>
</dbReference>
<evidence type="ECO:0000256" key="5">
    <source>
        <dbReference type="ARBA" id="ARBA00022970"/>
    </source>
</evidence>
<evidence type="ECO:0000313" key="11">
    <source>
        <dbReference type="Proteomes" id="UP001595583"/>
    </source>
</evidence>
<evidence type="ECO:0000313" key="10">
    <source>
        <dbReference type="EMBL" id="MFC3207282.1"/>
    </source>
</evidence>
<evidence type="ECO:0000256" key="8">
    <source>
        <dbReference type="ARBA" id="ARBA00037998"/>
    </source>
</evidence>
<feature type="transmembrane region" description="Helical" evidence="9">
    <location>
        <begin position="65"/>
        <end position="87"/>
    </location>
</feature>
<dbReference type="Proteomes" id="UP001595583">
    <property type="component" value="Unassembled WGS sequence"/>
</dbReference>
<dbReference type="InterPro" id="IPR052157">
    <property type="entry name" value="BCAA_transport_permease"/>
</dbReference>
<feature type="transmembrane region" description="Helical" evidence="9">
    <location>
        <begin position="147"/>
        <end position="164"/>
    </location>
</feature>
<keyword evidence="4 9" id="KW-0812">Transmembrane</keyword>
<comment type="similarity">
    <text evidence="8">Belongs to the binding-protein-dependent transport system permease family. LivHM subfamily.</text>
</comment>
<feature type="transmembrane region" description="Helical" evidence="9">
    <location>
        <begin position="230"/>
        <end position="255"/>
    </location>
</feature>
<keyword evidence="11" id="KW-1185">Reference proteome</keyword>
<evidence type="ECO:0000256" key="4">
    <source>
        <dbReference type="ARBA" id="ARBA00022692"/>
    </source>
</evidence>
<keyword evidence="2" id="KW-0813">Transport</keyword>
<gene>
    <name evidence="10" type="ORF">ACFOHJ_13725</name>
</gene>
<keyword evidence="3" id="KW-1003">Cell membrane</keyword>
<dbReference type="EMBL" id="JBHRTK010000012">
    <property type="protein sequence ID" value="MFC3207282.1"/>
    <property type="molecule type" value="Genomic_DNA"/>
</dbReference>
<feature type="transmembrane region" description="Helical" evidence="9">
    <location>
        <begin position="6"/>
        <end position="29"/>
    </location>
</feature>
<dbReference type="PANTHER" id="PTHR11795:SF445">
    <property type="entry name" value="AMINO ACID ABC TRANSPORTER PERMEASE PROTEIN"/>
    <property type="match status" value="1"/>
</dbReference>
<keyword evidence="6 9" id="KW-1133">Transmembrane helix</keyword>
<organism evidence="10 11">
    <name type="scientific">Aquamicrobium soli</name>
    <dbReference type="NCBI Taxonomy" id="1811518"/>
    <lineage>
        <taxon>Bacteria</taxon>
        <taxon>Pseudomonadati</taxon>
        <taxon>Pseudomonadota</taxon>
        <taxon>Alphaproteobacteria</taxon>
        <taxon>Hyphomicrobiales</taxon>
        <taxon>Phyllobacteriaceae</taxon>
        <taxon>Aquamicrobium</taxon>
    </lineage>
</organism>
<evidence type="ECO:0000256" key="7">
    <source>
        <dbReference type="ARBA" id="ARBA00023136"/>
    </source>
</evidence>
<protein>
    <submittedName>
        <fullName evidence="10">Branched-chain amino acid ABC transporter permease</fullName>
    </submittedName>
</protein>
<dbReference type="Pfam" id="PF02653">
    <property type="entry name" value="BPD_transp_2"/>
    <property type="match status" value="1"/>
</dbReference>
<evidence type="ECO:0000256" key="3">
    <source>
        <dbReference type="ARBA" id="ARBA00022475"/>
    </source>
</evidence>
<reference evidence="11" key="1">
    <citation type="journal article" date="2019" name="Int. J. Syst. Evol. Microbiol.">
        <title>The Global Catalogue of Microorganisms (GCM) 10K type strain sequencing project: providing services to taxonomists for standard genome sequencing and annotation.</title>
        <authorList>
            <consortium name="The Broad Institute Genomics Platform"/>
            <consortium name="The Broad Institute Genome Sequencing Center for Infectious Disease"/>
            <person name="Wu L."/>
            <person name="Ma J."/>
        </authorList>
    </citation>
    <scope>NUCLEOTIDE SEQUENCE [LARGE SCALE GENOMIC DNA]</scope>
    <source>
        <strain evidence="11">KCTC 52165</strain>
    </source>
</reference>
<name>A0ABV7KJ12_9HYPH</name>
<proteinExistence type="inferred from homology"/>
<evidence type="ECO:0000256" key="2">
    <source>
        <dbReference type="ARBA" id="ARBA00022448"/>
    </source>
</evidence>
<keyword evidence="5" id="KW-0029">Amino-acid transport</keyword>
<keyword evidence="7 9" id="KW-0472">Membrane</keyword>